<dbReference type="Gene3D" id="3.40.980.10">
    <property type="entry name" value="MoaB/Mog-like domain"/>
    <property type="match status" value="1"/>
</dbReference>
<dbReference type="InterPro" id="IPR036425">
    <property type="entry name" value="MoaB/Mog-like_dom_sf"/>
</dbReference>
<organism evidence="3">
    <name type="scientific">mine drainage metagenome</name>
    <dbReference type="NCBI Taxonomy" id="410659"/>
    <lineage>
        <taxon>unclassified sequences</taxon>
        <taxon>metagenomes</taxon>
        <taxon>ecological metagenomes</taxon>
    </lineage>
</organism>
<name>T1AT71_9ZZZZ</name>
<evidence type="ECO:0000259" key="1">
    <source>
        <dbReference type="Pfam" id="PF00994"/>
    </source>
</evidence>
<comment type="caution">
    <text evidence="3">The sequence shown here is derived from an EMBL/GenBank/DDBJ whole genome shotgun (WGS) entry which is preliminary data.</text>
</comment>
<dbReference type="InterPro" id="IPR001453">
    <property type="entry name" value="MoaB/Mog_dom"/>
</dbReference>
<feature type="domain" description="MoaB/Mog" evidence="1">
    <location>
        <begin position="80"/>
        <end position="163"/>
    </location>
</feature>
<accession>T1AT71</accession>
<feature type="domain" description="MoeA N-terminal and linker" evidence="2">
    <location>
        <begin position="1"/>
        <end position="67"/>
    </location>
</feature>
<dbReference type="InterPro" id="IPR005110">
    <property type="entry name" value="MoeA_linker/N"/>
</dbReference>
<protein>
    <submittedName>
        <fullName evidence="3">Molybdopterin-guanine dinucleotide biosynthesis protein B</fullName>
    </submittedName>
</protein>
<dbReference type="PANTHER" id="PTHR10192">
    <property type="entry name" value="MOLYBDOPTERIN BIOSYNTHESIS PROTEIN"/>
    <property type="match status" value="1"/>
</dbReference>
<evidence type="ECO:0000313" key="3">
    <source>
        <dbReference type="EMBL" id="EQD43939.1"/>
    </source>
</evidence>
<dbReference type="Gene3D" id="2.170.190.11">
    <property type="entry name" value="Molybdopterin biosynthesis moea protein, domain 3"/>
    <property type="match status" value="1"/>
</dbReference>
<dbReference type="AlphaFoldDB" id="T1AT71"/>
<proteinExistence type="predicted"/>
<reference evidence="3" key="2">
    <citation type="journal article" date="2014" name="ISME J.">
        <title>Microbial stratification in low pH oxic and suboxic macroscopic growths along an acid mine drainage.</title>
        <authorList>
            <person name="Mendez-Garcia C."/>
            <person name="Mesa V."/>
            <person name="Sprenger R.R."/>
            <person name="Richter M."/>
            <person name="Diez M.S."/>
            <person name="Solano J."/>
            <person name="Bargiela R."/>
            <person name="Golyshina O.V."/>
            <person name="Manteca A."/>
            <person name="Ramos J.L."/>
            <person name="Gallego J.R."/>
            <person name="Llorente I."/>
            <person name="Martins Dos Santos V.A."/>
            <person name="Jensen O.N."/>
            <person name="Pelaez A.I."/>
            <person name="Sanchez J."/>
            <person name="Ferrer M."/>
        </authorList>
    </citation>
    <scope>NUCLEOTIDE SEQUENCE</scope>
</reference>
<evidence type="ECO:0000259" key="2">
    <source>
        <dbReference type="Pfam" id="PF03453"/>
    </source>
</evidence>
<reference evidence="3" key="1">
    <citation type="submission" date="2013-08" db="EMBL/GenBank/DDBJ databases">
        <authorList>
            <person name="Mendez C."/>
            <person name="Richter M."/>
            <person name="Ferrer M."/>
            <person name="Sanchez J."/>
        </authorList>
    </citation>
    <scope>NUCLEOTIDE SEQUENCE</scope>
</reference>
<sequence length="163" mass="16453">APLPAGADAVCMVERAELDGDEIALAVPVAAGENVRYPGEDIAKGSVVFEPFTELTPAHIGVLASLGERAVAVYPSLCVGVLSTGDELMAGAGPLERGQIHDSNRHLLLALARSVGCEPVDLGVVGDDEAAITQAIESAVGACDAILTSGGVSVGVADHMKKV</sequence>
<dbReference type="SUPFAM" id="SSF63882">
    <property type="entry name" value="MoeA N-terminal region -like"/>
    <property type="match status" value="1"/>
</dbReference>
<feature type="non-terminal residue" evidence="3">
    <location>
        <position position="1"/>
    </location>
</feature>
<feature type="non-terminal residue" evidence="3">
    <location>
        <position position="163"/>
    </location>
</feature>
<dbReference type="InterPro" id="IPR038987">
    <property type="entry name" value="MoeA-like"/>
</dbReference>
<dbReference type="SUPFAM" id="SSF53218">
    <property type="entry name" value="Molybdenum cofactor biosynthesis proteins"/>
    <property type="match status" value="1"/>
</dbReference>
<gene>
    <name evidence="3" type="ORF">B1A_15337</name>
</gene>
<dbReference type="GO" id="GO:0005829">
    <property type="term" value="C:cytosol"/>
    <property type="evidence" value="ECO:0007669"/>
    <property type="project" value="TreeGrafter"/>
</dbReference>
<dbReference type="Pfam" id="PF00994">
    <property type="entry name" value="MoCF_biosynth"/>
    <property type="match status" value="1"/>
</dbReference>
<dbReference type="GO" id="GO:0006777">
    <property type="term" value="P:Mo-molybdopterin cofactor biosynthetic process"/>
    <property type="evidence" value="ECO:0007669"/>
    <property type="project" value="TreeGrafter"/>
</dbReference>
<dbReference type="InterPro" id="IPR036135">
    <property type="entry name" value="MoeA_linker/N_sf"/>
</dbReference>
<dbReference type="GO" id="GO:0061599">
    <property type="term" value="F:molybdopterin molybdotransferase activity"/>
    <property type="evidence" value="ECO:0007669"/>
    <property type="project" value="TreeGrafter"/>
</dbReference>
<dbReference type="PANTHER" id="PTHR10192:SF5">
    <property type="entry name" value="GEPHYRIN"/>
    <property type="match status" value="1"/>
</dbReference>
<dbReference type="Pfam" id="PF03453">
    <property type="entry name" value="MoeA_N"/>
    <property type="match status" value="1"/>
</dbReference>
<dbReference type="EMBL" id="AUZX01011253">
    <property type="protein sequence ID" value="EQD43939.1"/>
    <property type="molecule type" value="Genomic_DNA"/>
</dbReference>